<keyword evidence="1" id="KW-0479">Metal-binding</keyword>
<dbReference type="AlphaFoldDB" id="A0A9P4Q5W2"/>
<evidence type="ECO:0000256" key="1">
    <source>
        <dbReference type="PIRSR" id="PIRSR602401-1"/>
    </source>
</evidence>
<dbReference type="PRINTS" id="PR00463">
    <property type="entry name" value="EP450I"/>
</dbReference>
<dbReference type="GO" id="GO:0020037">
    <property type="term" value="F:heme binding"/>
    <property type="evidence" value="ECO:0007669"/>
    <property type="project" value="InterPro"/>
</dbReference>
<dbReference type="EMBL" id="MU003800">
    <property type="protein sequence ID" value="KAF2720369.1"/>
    <property type="molecule type" value="Genomic_DNA"/>
</dbReference>
<dbReference type="InterPro" id="IPR036396">
    <property type="entry name" value="Cyt_P450_sf"/>
</dbReference>
<dbReference type="Pfam" id="PF00067">
    <property type="entry name" value="p450"/>
    <property type="match status" value="1"/>
</dbReference>
<dbReference type="GO" id="GO:0005506">
    <property type="term" value="F:iron ion binding"/>
    <property type="evidence" value="ECO:0007669"/>
    <property type="project" value="InterPro"/>
</dbReference>
<dbReference type="InterPro" id="IPR050121">
    <property type="entry name" value="Cytochrome_P450_monoxygenase"/>
</dbReference>
<comment type="cofactor">
    <cofactor evidence="1">
        <name>heme</name>
        <dbReference type="ChEBI" id="CHEBI:30413"/>
    </cofactor>
</comment>
<accession>A0A9P4Q5W2</accession>
<dbReference type="Proteomes" id="UP000799441">
    <property type="component" value="Unassembled WGS sequence"/>
</dbReference>
<organism evidence="3 4">
    <name type="scientific">Polychaeton citri CBS 116435</name>
    <dbReference type="NCBI Taxonomy" id="1314669"/>
    <lineage>
        <taxon>Eukaryota</taxon>
        <taxon>Fungi</taxon>
        <taxon>Dikarya</taxon>
        <taxon>Ascomycota</taxon>
        <taxon>Pezizomycotina</taxon>
        <taxon>Dothideomycetes</taxon>
        <taxon>Dothideomycetidae</taxon>
        <taxon>Capnodiales</taxon>
        <taxon>Capnodiaceae</taxon>
        <taxon>Polychaeton</taxon>
    </lineage>
</organism>
<feature type="compositionally biased region" description="Polar residues" evidence="2">
    <location>
        <begin position="518"/>
        <end position="527"/>
    </location>
</feature>
<evidence type="ECO:0000313" key="4">
    <source>
        <dbReference type="Proteomes" id="UP000799441"/>
    </source>
</evidence>
<reference evidence="3" key="1">
    <citation type="journal article" date="2020" name="Stud. Mycol.">
        <title>101 Dothideomycetes genomes: a test case for predicting lifestyles and emergence of pathogens.</title>
        <authorList>
            <person name="Haridas S."/>
            <person name="Albert R."/>
            <person name="Binder M."/>
            <person name="Bloem J."/>
            <person name="Labutti K."/>
            <person name="Salamov A."/>
            <person name="Andreopoulos B."/>
            <person name="Baker S."/>
            <person name="Barry K."/>
            <person name="Bills G."/>
            <person name="Bluhm B."/>
            <person name="Cannon C."/>
            <person name="Castanera R."/>
            <person name="Culley D."/>
            <person name="Daum C."/>
            <person name="Ezra D."/>
            <person name="Gonzalez J."/>
            <person name="Henrissat B."/>
            <person name="Kuo A."/>
            <person name="Liang C."/>
            <person name="Lipzen A."/>
            <person name="Lutzoni F."/>
            <person name="Magnuson J."/>
            <person name="Mondo S."/>
            <person name="Nolan M."/>
            <person name="Ohm R."/>
            <person name="Pangilinan J."/>
            <person name="Park H.-J."/>
            <person name="Ramirez L."/>
            <person name="Alfaro M."/>
            <person name="Sun H."/>
            <person name="Tritt A."/>
            <person name="Yoshinaga Y."/>
            <person name="Zwiers L.-H."/>
            <person name="Turgeon B."/>
            <person name="Goodwin S."/>
            <person name="Spatafora J."/>
            <person name="Crous P."/>
            <person name="Grigoriev I."/>
        </authorList>
    </citation>
    <scope>NUCLEOTIDE SEQUENCE</scope>
    <source>
        <strain evidence="3">CBS 116435</strain>
    </source>
</reference>
<protein>
    <submittedName>
        <fullName evidence="3">Cytochrome P450</fullName>
    </submittedName>
</protein>
<gene>
    <name evidence="3" type="ORF">K431DRAFT_313382</name>
</gene>
<dbReference type="InterPro" id="IPR002401">
    <property type="entry name" value="Cyt_P450_E_grp-I"/>
</dbReference>
<dbReference type="PRINTS" id="PR00385">
    <property type="entry name" value="P450"/>
</dbReference>
<dbReference type="PANTHER" id="PTHR24305:SF168">
    <property type="entry name" value="P450, PUTATIVE (EUROFUNG)-RELATED"/>
    <property type="match status" value="1"/>
</dbReference>
<comment type="caution">
    <text evidence="3">The sequence shown here is derived from an EMBL/GenBank/DDBJ whole genome shotgun (WGS) entry which is preliminary data.</text>
</comment>
<feature type="region of interest" description="Disordered" evidence="2">
    <location>
        <begin position="513"/>
        <end position="542"/>
    </location>
</feature>
<dbReference type="GO" id="GO:0004497">
    <property type="term" value="F:monooxygenase activity"/>
    <property type="evidence" value="ECO:0007669"/>
    <property type="project" value="InterPro"/>
</dbReference>
<name>A0A9P4Q5W2_9PEZI</name>
<keyword evidence="1" id="KW-0408">Iron</keyword>
<dbReference type="InterPro" id="IPR001128">
    <property type="entry name" value="Cyt_P450"/>
</dbReference>
<proteinExistence type="predicted"/>
<sequence length="542" mass="61020">MAPVILYSFCFIFVLWLVKRIQVYYSLNQFGGHWSAGWTRLWQFKTQRSGQMHKLFTELNATYGSTARSAPQMLITTDVDLLRRMSAVGGSFVRGRWYTCLKLHPDLDNITSHVDEKIHADLRTRMTPGYAGKDNHCLEQDVDSKLLDLLRLIDSRYLARPEEDVHRTVDLSRVTTFFTLDVISQVAFGHAFGFLEKDEDPFGYIENLEQFLPALILFGNFTELTNIMKIPLIKPLLPKSTDKRGLGRVMGFAQDRVRERFPSTTSGGGPAKPVVSRDDMLQSFIKRGLTAAQLESETLTQITAGSDSTASSLRMTLHFLSTNPRALSRLIGEVEAAIADGEVSRPVIRDVEARRLPYLQACIKEGLRLYPPITGLMAKAVPPGGAWIDVDGEQKFAPEGTQIGMNSWGMMRNTKIFGEDVELFRPERWLAREGWESDRERVKGMTEAVGMCFGSGRFGCLGRGVALMELNKAIVEILLRYNLQPCSLAKPFEETAIGFYIHRDMKFVITEREKHGDASQQSQTIPRSSELEADALPGAYEE</sequence>
<keyword evidence="4" id="KW-1185">Reference proteome</keyword>
<evidence type="ECO:0000256" key="2">
    <source>
        <dbReference type="SAM" id="MobiDB-lite"/>
    </source>
</evidence>
<dbReference type="PANTHER" id="PTHR24305">
    <property type="entry name" value="CYTOCHROME P450"/>
    <property type="match status" value="1"/>
</dbReference>
<keyword evidence="1" id="KW-0349">Heme</keyword>
<dbReference type="CDD" id="cd11060">
    <property type="entry name" value="CYP57A1-like"/>
    <property type="match status" value="1"/>
</dbReference>
<dbReference type="SUPFAM" id="SSF48264">
    <property type="entry name" value="Cytochrome P450"/>
    <property type="match status" value="1"/>
</dbReference>
<evidence type="ECO:0000313" key="3">
    <source>
        <dbReference type="EMBL" id="KAF2720369.1"/>
    </source>
</evidence>
<feature type="binding site" description="axial binding residue" evidence="1">
    <location>
        <position position="460"/>
    </location>
    <ligand>
        <name>heme</name>
        <dbReference type="ChEBI" id="CHEBI:30413"/>
    </ligand>
    <ligandPart>
        <name>Fe</name>
        <dbReference type="ChEBI" id="CHEBI:18248"/>
    </ligandPart>
</feature>
<dbReference type="OrthoDB" id="3934656at2759"/>
<dbReference type="GO" id="GO:0016705">
    <property type="term" value="F:oxidoreductase activity, acting on paired donors, with incorporation or reduction of molecular oxygen"/>
    <property type="evidence" value="ECO:0007669"/>
    <property type="project" value="InterPro"/>
</dbReference>
<dbReference type="Gene3D" id="1.10.630.10">
    <property type="entry name" value="Cytochrome P450"/>
    <property type="match status" value="1"/>
</dbReference>